<dbReference type="SUPFAM" id="SSF88659">
    <property type="entry name" value="Sigma3 and sigma4 domains of RNA polymerase sigma factors"/>
    <property type="match status" value="1"/>
</dbReference>
<keyword evidence="4 6" id="KW-0238">DNA-binding</keyword>
<keyword evidence="10" id="KW-1185">Reference proteome</keyword>
<dbReference type="AlphaFoldDB" id="A0A7I7QK98"/>
<dbReference type="PANTHER" id="PTHR43133:SF8">
    <property type="entry name" value="RNA POLYMERASE SIGMA FACTOR HI_1459-RELATED"/>
    <property type="match status" value="1"/>
</dbReference>
<evidence type="ECO:0000313" key="9">
    <source>
        <dbReference type="EMBL" id="BBY26809.1"/>
    </source>
</evidence>
<proteinExistence type="inferred from homology"/>
<dbReference type="InterPro" id="IPR000838">
    <property type="entry name" value="RNA_pol_sigma70_ECF_CS"/>
</dbReference>
<evidence type="ECO:0000259" key="8">
    <source>
        <dbReference type="Pfam" id="PF08281"/>
    </source>
</evidence>
<gene>
    <name evidence="9" type="primary">rpoE_1</name>
    <name evidence="9" type="ORF">MSEDJ_09050</name>
</gene>
<dbReference type="RefSeq" id="WP_163795787.1">
    <property type="nucleotide sequence ID" value="NZ_AP022588.1"/>
</dbReference>
<keyword evidence="3 6" id="KW-0731">Sigma factor</keyword>
<dbReference type="Pfam" id="PF04542">
    <property type="entry name" value="Sigma70_r2"/>
    <property type="match status" value="1"/>
</dbReference>
<feature type="domain" description="RNA polymerase sigma factor 70 region 4 type 2" evidence="8">
    <location>
        <begin position="124"/>
        <end position="175"/>
    </location>
</feature>
<accession>A0A7I7QK98</accession>
<dbReference type="SUPFAM" id="SSF88946">
    <property type="entry name" value="Sigma2 domain of RNA polymerase sigma factors"/>
    <property type="match status" value="1"/>
</dbReference>
<reference evidence="9 10" key="1">
    <citation type="journal article" date="2019" name="Emerg. Microbes Infect.">
        <title>Comprehensive subspecies identification of 175 nontuberculous mycobacteria species based on 7547 genomic profiles.</title>
        <authorList>
            <person name="Matsumoto Y."/>
            <person name="Kinjo T."/>
            <person name="Motooka D."/>
            <person name="Nabeya D."/>
            <person name="Jung N."/>
            <person name="Uechi K."/>
            <person name="Horii T."/>
            <person name="Iida T."/>
            <person name="Fujita J."/>
            <person name="Nakamura S."/>
        </authorList>
    </citation>
    <scope>NUCLEOTIDE SEQUENCE [LARGE SCALE GENOMIC DNA]</scope>
    <source>
        <strain evidence="9 10">JCM 17899</strain>
    </source>
</reference>
<protein>
    <recommendedName>
        <fullName evidence="6">RNA polymerase sigma factor</fullName>
    </recommendedName>
</protein>
<evidence type="ECO:0000256" key="6">
    <source>
        <dbReference type="RuleBase" id="RU000716"/>
    </source>
</evidence>
<dbReference type="InterPro" id="IPR039425">
    <property type="entry name" value="RNA_pol_sigma-70-like"/>
</dbReference>
<organism evidence="9 10">
    <name type="scientific">Mycolicibacterium sediminis</name>
    <dbReference type="NCBI Taxonomy" id="1286180"/>
    <lineage>
        <taxon>Bacteria</taxon>
        <taxon>Bacillati</taxon>
        <taxon>Actinomycetota</taxon>
        <taxon>Actinomycetes</taxon>
        <taxon>Mycobacteriales</taxon>
        <taxon>Mycobacteriaceae</taxon>
        <taxon>Mycolicibacterium</taxon>
    </lineage>
</organism>
<evidence type="ECO:0000256" key="2">
    <source>
        <dbReference type="ARBA" id="ARBA00023015"/>
    </source>
</evidence>
<feature type="domain" description="RNA polymerase sigma-70 region 2" evidence="7">
    <location>
        <begin position="27"/>
        <end position="93"/>
    </location>
</feature>
<keyword evidence="5 6" id="KW-0804">Transcription</keyword>
<evidence type="ECO:0000256" key="3">
    <source>
        <dbReference type="ARBA" id="ARBA00023082"/>
    </source>
</evidence>
<dbReference type="InterPro" id="IPR007627">
    <property type="entry name" value="RNA_pol_sigma70_r2"/>
</dbReference>
<comment type="similarity">
    <text evidence="1 6">Belongs to the sigma-70 factor family. ECF subfamily.</text>
</comment>
<keyword evidence="2 6" id="KW-0805">Transcription regulation</keyword>
<dbReference type="InterPro" id="IPR036388">
    <property type="entry name" value="WH-like_DNA-bd_sf"/>
</dbReference>
<dbReference type="InterPro" id="IPR013249">
    <property type="entry name" value="RNA_pol_sigma70_r4_t2"/>
</dbReference>
<dbReference type="InterPro" id="IPR014284">
    <property type="entry name" value="RNA_pol_sigma-70_dom"/>
</dbReference>
<evidence type="ECO:0000256" key="4">
    <source>
        <dbReference type="ARBA" id="ARBA00023125"/>
    </source>
</evidence>
<dbReference type="Pfam" id="PF08281">
    <property type="entry name" value="Sigma70_r4_2"/>
    <property type="match status" value="1"/>
</dbReference>
<sequence>MVLDTLLPERAVVGAAADGDADAFADLVGHYGPQLHRYARATLRDPGAADEVVQDALVAAWQHLHEYRGDASLRTWLFAILSRKICDHRRRRSLATVDDPALDWSDGGRSDPFAAASANGFMADLRLALAELPDRQRECWLLREVEDLSYPEIAVVTGLSDGAARGHVVRARTALSIRLAGWR</sequence>
<keyword evidence="9" id="KW-0240">DNA-directed RNA polymerase</keyword>
<dbReference type="GO" id="GO:0006352">
    <property type="term" value="P:DNA-templated transcription initiation"/>
    <property type="evidence" value="ECO:0007669"/>
    <property type="project" value="InterPro"/>
</dbReference>
<dbReference type="InterPro" id="IPR013325">
    <property type="entry name" value="RNA_pol_sigma_r2"/>
</dbReference>
<dbReference type="GO" id="GO:0000428">
    <property type="term" value="C:DNA-directed RNA polymerase complex"/>
    <property type="evidence" value="ECO:0007669"/>
    <property type="project" value="UniProtKB-KW"/>
</dbReference>
<evidence type="ECO:0000259" key="7">
    <source>
        <dbReference type="Pfam" id="PF04542"/>
    </source>
</evidence>
<dbReference type="KEGG" id="msei:MSEDJ_09050"/>
<dbReference type="CDD" id="cd06171">
    <property type="entry name" value="Sigma70_r4"/>
    <property type="match status" value="1"/>
</dbReference>
<dbReference type="EMBL" id="AP022588">
    <property type="protein sequence ID" value="BBY26809.1"/>
    <property type="molecule type" value="Genomic_DNA"/>
</dbReference>
<evidence type="ECO:0000256" key="5">
    <source>
        <dbReference type="ARBA" id="ARBA00023163"/>
    </source>
</evidence>
<evidence type="ECO:0000256" key="1">
    <source>
        <dbReference type="ARBA" id="ARBA00010641"/>
    </source>
</evidence>
<dbReference type="GO" id="GO:0016987">
    <property type="term" value="F:sigma factor activity"/>
    <property type="evidence" value="ECO:0007669"/>
    <property type="project" value="UniProtKB-KW"/>
</dbReference>
<dbReference type="PROSITE" id="PS01063">
    <property type="entry name" value="SIGMA70_ECF"/>
    <property type="match status" value="1"/>
</dbReference>
<dbReference type="InterPro" id="IPR013324">
    <property type="entry name" value="RNA_pol_sigma_r3/r4-like"/>
</dbReference>
<dbReference type="Proteomes" id="UP000467193">
    <property type="component" value="Chromosome"/>
</dbReference>
<dbReference type="Gene3D" id="1.10.10.10">
    <property type="entry name" value="Winged helix-like DNA-binding domain superfamily/Winged helix DNA-binding domain"/>
    <property type="match status" value="1"/>
</dbReference>
<name>A0A7I7QK98_9MYCO</name>
<dbReference type="Gene3D" id="1.10.1740.10">
    <property type="match status" value="1"/>
</dbReference>
<dbReference type="PANTHER" id="PTHR43133">
    <property type="entry name" value="RNA POLYMERASE ECF-TYPE SIGMA FACTO"/>
    <property type="match status" value="1"/>
</dbReference>
<evidence type="ECO:0000313" key="10">
    <source>
        <dbReference type="Proteomes" id="UP000467193"/>
    </source>
</evidence>
<dbReference type="GO" id="GO:0003677">
    <property type="term" value="F:DNA binding"/>
    <property type="evidence" value="ECO:0007669"/>
    <property type="project" value="UniProtKB-KW"/>
</dbReference>
<dbReference type="GO" id="GO:0006950">
    <property type="term" value="P:response to stress"/>
    <property type="evidence" value="ECO:0007669"/>
    <property type="project" value="UniProtKB-ARBA"/>
</dbReference>
<dbReference type="NCBIfam" id="TIGR02937">
    <property type="entry name" value="sigma70-ECF"/>
    <property type="match status" value="1"/>
</dbReference>